<dbReference type="PROSITE" id="PS50901">
    <property type="entry name" value="FTSK"/>
    <property type="match status" value="1"/>
</dbReference>
<reference evidence="8 9" key="1">
    <citation type="submission" date="2020-07" db="EMBL/GenBank/DDBJ databases">
        <authorList>
            <person name="Feng X."/>
        </authorList>
    </citation>
    <scope>NUCLEOTIDE SEQUENCE [LARGE SCALE GENOMIC DNA]</scope>
    <source>
        <strain evidence="8 9">JCM14086</strain>
    </source>
</reference>
<dbReference type="Gene3D" id="1.10.10.10">
    <property type="entry name" value="Winged helix-like DNA-binding domain superfamily/Winged helix DNA-binding domain"/>
    <property type="match status" value="1"/>
</dbReference>
<evidence type="ECO:0000256" key="2">
    <source>
        <dbReference type="ARBA" id="ARBA00022741"/>
    </source>
</evidence>
<dbReference type="SMART" id="SM00382">
    <property type="entry name" value="AAA"/>
    <property type="match status" value="1"/>
</dbReference>
<dbReference type="Gene3D" id="3.30.980.40">
    <property type="match status" value="1"/>
</dbReference>
<dbReference type="InterPro" id="IPR018541">
    <property type="entry name" value="Ftsk_gamma"/>
</dbReference>
<dbReference type="InterPro" id="IPR027417">
    <property type="entry name" value="P-loop_NTPase"/>
</dbReference>
<dbReference type="SUPFAM" id="SSF46785">
    <property type="entry name" value="Winged helix' DNA-binding domain"/>
    <property type="match status" value="1"/>
</dbReference>
<evidence type="ECO:0000256" key="3">
    <source>
        <dbReference type="ARBA" id="ARBA00022840"/>
    </source>
</evidence>
<dbReference type="PANTHER" id="PTHR22683:SF41">
    <property type="entry name" value="DNA TRANSLOCASE FTSK"/>
    <property type="match status" value="1"/>
</dbReference>
<keyword evidence="4" id="KW-0238">DNA-binding</keyword>
<sequence length="535" mass="58297">MSECLERVAEALQAPAVPDPETAEEAEQTEAAPEVDPAEVVATSTPEPLPEPVEGYHSGDVDGYSIPSVEFLRAANDYSDAGMSDEELEEQQASLQQTFDNFSIDAIVCDATVGPRVTQYRVKPGYGVRVETISNLENNIALAMKANAVRIQAPIPGEPYVGVEAPNPRSRTITLKEALLSETWKSSTANLPIALGMDITGQFQLCDLAKAPHLLIAGATGSGKSVCINNIILSLLYRFEPGELELVLVDPKRVEMAMYKDLPHLIHPVVGDPKQACQALKWLVREMESRYETLAERRVRNLAGYNEKARKEGFAPLPYIVLIIDEMADLMMTAKEDVETPLARLAQMSRAVGIHTILATQRPSVNVITGVIKANFPTRVAFQVSSQIDSRTILDGKGAEALQGKGDMLYTPPGQSRLRRLQSPFVDDDEINKITDFIREQAPPRYRVELIAEDAPGGGEFAAEGEEGGDPLLMDALAIVATTGKASTSFLQRKLKIGYNRAATLVEELEVRGHIGPQVGSSPREVFVTPSELPR</sequence>
<name>A0A7X1B1S4_9BACT</name>
<dbReference type="InterPro" id="IPR002543">
    <property type="entry name" value="FtsK_dom"/>
</dbReference>
<evidence type="ECO:0000256" key="6">
    <source>
        <dbReference type="SAM" id="MobiDB-lite"/>
    </source>
</evidence>
<keyword evidence="3 5" id="KW-0067">ATP-binding</keyword>
<evidence type="ECO:0000256" key="4">
    <source>
        <dbReference type="ARBA" id="ARBA00023125"/>
    </source>
</evidence>
<dbReference type="PANTHER" id="PTHR22683">
    <property type="entry name" value="SPORULATION PROTEIN RELATED"/>
    <property type="match status" value="1"/>
</dbReference>
<dbReference type="Proteomes" id="UP000525652">
    <property type="component" value="Unassembled WGS sequence"/>
</dbReference>
<feature type="compositionally biased region" description="Low complexity" evidence="6">
    <location>
        <begin position="29"/>
        <end position="42"/>
    </location>
</feature>
<dbReference type="AlphaFoldDB" id="A0A7X1B1S4"/>
<comment type="caution">
    <text evidence="8">The sequence shown here is derived from an EMBL/GenBank/DDBJ whole genome shotgun (WGS) entry which is preliminary data.</text>
</comment>
<organism evidence="8 9">
    <name type="scientific">Puniceicoccus vermicola</name>
    <dbReference type="NCBI Taxonomy" id="388746"/>
    <lineage>
        <taxon>Bacteria</taxon>
        <taxon>Pseudomonadati</taxon>
        <taxon>Verrucomicrobiota</taxon>
        <taxon>Opitutia</taxon>
        <taxon>Puniceicoccales</taxon>
        <taxon>Puniceicoccaceae</taxon>
        <taxon>Puniceicoccus</taxon>
    </lineage>
</organism>
<dbReference type="InterPro" id="IPR036390">
    <property type="entry name" value="WH_DNA-bd_sf"/>
</dbReference>
<evidence type="ECO:0000313" key="9">
    <source>
        <dbReference type="Proteomes" id="UP000525652"/>
    </source>
</evidence>
<evidence type="ECO:0000256" key="1">
    <source>
        <dbReference type="ARBA" id="ARBA00006474"/>
    </source>
</evidence>
<dbReference type="GO" id="GO:0005524">
    <property type="term" value="F:ATP binding"/>
    <property type="evidence" value="ECO:0007669"/>
    <property type="project" value="UniProtKB-UniRule"/>
</dbReference>
<dbReference type="SMART" id="SM00843">
    <property type="entry name" value="Ftsk_gamma"/>
    <property type="match status" value="1"/>
</dbReference>
<proteinExistence type="inferred from homology"/>
<feature type="binding site" evidence="5">
    <location>
        <begin position="218"/>
        <end position="225"/>
    </location>
    <ligand>
        <name>ATP</name>
        <dbReference type="ChEBI" id="CHEBI:30616"/>
    </ligand>
</feature>
<dbReference type="Pfam" id="PF17854">
    <property type="entry name" value="FtsK_alpha"/>
    <property type="match status" value="1"/>
</dbReference>
<dbReference type="CDD" id="cd01127">
    <property type="entry name" value="TrwB_TraG_TraD_VirD4"/>
    <property type="match status" value="1"/>
</dbReference>
<dbReference type="Gene3D" id="3.40.50.300">
    <property type="entry name" value="P-loop containing nucleotide triphosphate hydrolases"/>
    <property type="match status" value="1"/>
</dbReference>
<gene>
    <name evidence="8" type="ORF">H5P30_19375</name>
</gene>
<comment type="similarity">
    <text evidence="1">Belongs to the FtsK/SpoIIIE/SftA family.</text>
</comment>
<feature type="domain" description="FtsK" evidence="7">
    <location>
        <begin position="200"/>
        <end position="391"/>
    </location>
</feature>
<evidence type="ECO:0000259" key="7">
    <source>
        <dbReference type="PROSITE" id="PS50901"/>
    </source>
</evidence>
<dbReference type="EMBL" id="JACHVA010000136">
    <property type="protein sequence ID" value="MBC2603947.1"/>
    <property type="molecule type" value="Genomic_DNA"/>
</dbReference>
<accession>A0A7X1B1S4</accession>
<dbReference type="Pfam" id="PF09397">
    <property type="entry name" value="FtsK_gamma"/>
    <property type="match status" value="1"/>
</dbReference>
<evidence type="ECO:0000313" key="8">
    <source>
        <dbReference type="EMBL" id="MBC2603947.1"/>
    </source>
</evidence>
<dbReference type="SUPFAM" id="SSF52540">
    <property type="entry name" value="P-loop containing nucleoside triphosphate hydrolases"/>
    <property type="match status" value="1"/>
</dbReference>
<feature type="region of interest" description="Disordered" evidence="6">
    <location>
        <begin position="1"/>
        <end position="57"/>
    </location>
</feature>
<dbReference type="InterPro" id="IPR041027">
    <property type="entry name" value="FtsK_alpha"/>
</dbReference>
<dbReference type="InterPro" id="IPR050206">
    <property type="entry name" value="FtsK/SpoIIIE/SftA"/>
</dbReference>
<dbReference type="GO" id="GO:0003677">
    <property type="term" value="F:DNA binding"/>
    <property type="evidence" value="ECO:0007669"/>
    <property type="project" value="UniProtKB-KW"/>
</dbReference>
<dbReference type="InterPro" id="IPR003593">
    <property type="entry name" value="AAA+_ATPase"/>
</dbReference>
<keyword evidence="2 5" id="KW-0547">Nucleotide-binding</keyword>
<dbReference type="InterPro" id="IPR036388">
    <property type="entry name" value="WH-like_DNA-bd_sf"/>
</dbReference>
<protein>
    <submittedName>
        <fullName evidence="8">DNA translocase FtsK</fullName>
    </submittedName>
</protein>
<evidence type="ECO:0000256" key="5">
    <source>
        <dbReference type="PROSITE-ProRule" id="PRU00289"/>
    </source>
</evidence>
<dbReference type="Pfam" id="PF01580">
    <property type="entry name" value="FtsK_SpoIIIE"/>
    <property type="match status" value="1"/>
</dbReference>
<keyword evidence="9" id="KW-1185">Reference proteome</keyword>